<evidence type="ECO:0000313" key="1">
    <source>
        <dbReference type="EMBL" id="SMS08140.1"/>
    </source>
</evidence>
<name>A0A1Y6JG29_PSEVI</name>
<proteinExistence type="predicted"/>
<accession>A0A1Y6JG29</accession>
<sequence length="82" mass="9531">MMIVPTLCVGMLPRMLRVRSRMWRRYAPRLQRYLRHALGSLEPQPVPFVTRSVTGGMPTRSDGHDQCRGGRVYNHEHCARAR</sequence>
<evidence type="ECO:0000313" key="2">
    <source>
        <dbReference type="Proteomes" id="UP000196842"/>
    </source>
</evidence>
<dbReference type="EMBL" id="LT855380">
    <property type="protein sequence ID" value="SMS08140.1"/>
    <property type="molecule type" value="Genomic_DNA"/>
</dbReference>
<dbReference type="AlphaFoldDB" id="A0A1Y6JG29"/>
<gene>
    <name evidence="1" type="ORF">CFBP1590_0554</name>
</gene>
<organism evidence="1 2">
    <name type="scientific">Pseudomonas viridiflava</name>
    <name type="common">Phytomonas viridiflava</name>
    <dbReference type="NCBI Taxonomy" id="33069"/>
    <lineage>
        <taxon>Bacteria</taxon>
        <taxon>Pseudomonadati</taxon>
        <taxon>Pseudomonadota</taxon>
        <taxon>Gammaproteobacteria</taxon>
        <taxon>Pseudomonadales</taxon>
        <taxon>Pseudomonadaceae</taxon>
        <taxon>Pseudomonas</taxon>
    </lineage>
</organism>
<dbReference type="KEGG" id="pvd:CFBP1590_0554"/>
<reference evidence="1 2" key="1">
    <citation type="submission" date="2017-05" db="EMBL/GenBank/DDBJ databases">
        <authorList>
            <person name="Song R."/>
            <person name="Chenine A.L."/>
            <person name="Ruprecht R.M."/>
        </authorList>
    </citation>
    <scope>NUCLEOTIDE SEQUENCE [LARGE SCALE GENOMIC DNA]</scope>
    <source>
        <strain evidence="1 2">CFBP 1590</strain>
    </source>
</reference>
<dbReference type="Proteomes" id="UP000196842">
    <property type="component" value="Chromosome I"/>
</dbReference>
<protein>
    <submittedName>
        <fullName evidence="1">Uncharacterized protein</fullName>
    </submittedName>
</protein>